<evidence type="ECO:0000313" key="8">
    <source>
        <dbReference type="Proteomes" id="UP000251889"/>
    </source>
</evidence>
<gene>
    <name evidence="7" type="ORF">DQQ10_13235</name>
</gene>
<dbReference type="Gene3D" id="2.30.42.10">
    <property type="match status" value="1"/>
</dbReference>
<dbReference type="InterPro" id="IPR036034">
    <property type="entry name" value="PDZ_sf"/>
</dbReference>
<dbReference type="Proteomes" id="UP000251889">
    <property type="component" value="Unassembled WGS sequence"/>
</dbReference>
<dbReference type="GO" id="GO:0007165">
    <property type="term" value="P:signal transduction"/>
    <property type="evidence" value="ECO:0007669"/>
    <property type="project" value="TreeGrafter"/>
</dbReference>
<evidence type="ECO:0000256" key="1">
    <source>
        <dbReference type="ARBA" id="ARBA00009179"/>
    </source>
</evidence>
<dbReference type="GO" id="GO:0030288">
    <property type="term" value="C:outer membrane-bounded periplasmic space"/>
    <property type="evidence" value="ECO:0007669"/>
    <property type="project" value="TreeGrafter"/>
</dbReference>
<dbReference type="CDD" id="cd00136">
    <property type="entry name" value="PDZ_canonical"/>
    <property type="match status" value="1"/>
</dbReference>
<keyword evidence="5" id="KW-0732">Signal</keyword>
<accession>A0A364Y1L9</accession>
<dbReference type="EMBL" id="QMFY01000006">
    <property type="protein sequence ID" value="RAW00557.1"/>
    <property type="molecule type" value="Genomic_DNA"/>
</dbReference>
<dbReference type="PANTHER" id="PTHR32060:SF22">
    <property type="entry name" value="CARBOXYL-TERMINAL-PROCESSING PEPTIDASE 3, CHLOROPLASTIC"/>
    <property type="match status" value="1"/>
</dbReference>
<dbReference type="CDD" id="cd07560">
    <property type="entry name" value="Peptidase_S41_CPP"/>
    <property type="match status" value="1"/>
</dbReference>
<dbReference type="Gene3D" id="3.90.226.10">
    <property type="entry name" value="2-enoyl-CoA Hydratase, Chain A, domain 1"/>
    <property type="match status" value="1"/>
</dbReference>
<dbReference type="Pfam" id="PF17804">
    <property type="entry name" value="TSP_NTD"/>
    <property type="match status" value="1"/>
</dbReference>
<dbReference type="InterPro" id="IPR040573">
    <property type="entry name" value="TSP_N"/>
</dbReference>
<evidence type="ECO:0000256" key="5">
    <source>
        <dbReference type="SAM" id="SignalP"/>
    </source>
</evidence>
<dbReference type="Pfam" id="PF11818">
    <property type="entry name" value="DUF3340"/>
    <property type="match status" value="1"/>
</dbReference>
<dbReference type="PANTHER" id="PTHR32060">
    <property type="entry name" value="TAIL-SPECIFIC PROTEASE"/>
    <property type="match status" value="1"/>
</dbReference>
<comment type="caution">
    <text evidence="7">The sequence shown here is derived from an EMBL/GenBank/DDBJ whole genome shotgun (WGS) entry which is preliminary data.</text>
</comment>
<feature type="chain" id="PRO_5017066429" description="PDZ domain-containing protein" evidence="5">
    <location>
        <begin position="21"/>
        <end position="693"/>
    </location>
</feature>
<feature type="domain" description="PDZ" evidence="6">
    <location>
        <begin position="234"/>
        <end position="309"/>
    </location>
</feature>
<dbReference type="InterPro" id="IPR005151">
    <property type="entry name" value="Tail-specific_protease"/>
</dbReference>
<dbReference type="SUPFAM" id="SSF52096">
    <property type="entry name" value="ClpP/crotonase"/>
    <property type="match status" value="1"/>
</dbReference>
<dbReference type="InterPro" id="IPR001478">
    <property type="entry name" value="PDZ"/>
</dbReference>
<feature type="signal peptide" evidence="5">
    <location>
        <begin position="1"/>
        <end position="20"/>
    </location>
</feature>
<evidence type="ECO:0000259" key="6">
    <source>
        <dbReference type="PROSITE" id="PS50106"/>
    </source>
</evidence>
<dbReference type="GO" id="GO:0006508">
    <property type="term" value="P:proteolysis"/>
    <property type="evidence" value="ECO:0007669"/>
    <property type="project" value="UniProtKB-KW"/>
</dbReference>
<sequence length="693" mass="77586">MPRLLFVTLFACCATTLATAQVSRDFKKEVAALRKTIASKHIAPRPVDDVFSSELFDRFLEGLDPDGLYFSAVDLKRLEKYRTMLDDEINTSSWKFIPDVTTMYRDVLERSKQIIQKQSEPAFSFTAKSSFFADTTTWVTDEQALATRWRNTLHYQTLLKLTMLHGASITTAQVFQKQEVDARHRVKNMAMRDVHRALNPKEGFDVFIAEQYLEHLATTYDPHTNYFNLSNMEIFSALVSAEGFYFGFSLKENERGDVIISSLAPGGPAWRSGEFQLHDKLIALQWENEKAIDLSDLRLHEVNELLGEADQMNLKFTLQKSNGEVKTVTLQKEKLSQEQNLVRGYVLEGVDGGRYGYVVLPEFYSQWDSDDLAANRCANDVAKEIMKLTKEKIQGLIFDIRHNGGGSLKEAIALSGIFLEEGAMAMMRATGSDPISLKDMNRGTLYDGPLVVMVNGGSASASEIVAAVLQDYNRAVIVGGQTFGKATGQEVIPLNGNVNAANMSSNGNQGFAKITTSRIYRVTGKSLQGRGVIPDIILPDIIAASPYREVNLDHAIIADSIMKKSYYKPLRPLSITALRERSNARVSSSAAFKGVADGIERLQNELLLENAEVLTWDELVKQERTKREITEGLQKTLTLPTAVFKARVVNVEKARLTLDAYANEFHQSSMREMEKDIYLAEAFQIMNDLLAIK</sequence>
<evidence type="ECO:0000256" key="3">
    <source>
        <dbReference type="ARBA" id="ARBA00022801"/>
    </source>
</evidence>
<dbReference type="SUPFAM" id="SSF50156">
    <property type="entry name" value="PDZ domain-like"/>
    <property type="match status" value="1"/>
</dbReference>
<name>A0A364Y1L9_9BACT</name>
<comment type="similarity">
    <text evidence="1">Belongs to the peptidase S41A family.</text>
</comment>
<reference evidence="7 8" key="1">
    <citation type="submission" date="2018-06" db="EMBL/GenBank/DDBJ databases">
        <title>Chryseolinea flavus sp. nov., a member of the phylum Bacteroidetes isolated from soil.</title>
        <authorList>
            <person name="Li Y."/>
            <person name="Wang J."/>
        </authorList>
    </citation>
    <scope>NUCLEOTIDE SEQUENCE [LARGE SCALE GENOMIC DNA]</scope>
    <source>
        <strain evidence="7 8">SDU1-6</strain>
    </source>
</reference>
<proteinExistence type="inferred from homology"/>
<dbReference type="Pfam" id="PF03572">
    <property type="entry name" value="Peptidase_S41"/>
    <property type="match status" value="1"/>
</dbReference>
<evidence type="ECO:0000256" key="4">
    <source>
        <dbReference type="ARBA" id="ARBA00022825"/>
    </source>
</evidence>
<dbReference type="GO" id="GO:0004175">
    <property type="term" value="F:endopeptidase activity"/>
    <property type="evidence" value="ECO:0007669"/>
    <property type="project" value="TreeGrafter"/>
</dbReference>
<keyword evidence="2" id="KW-0645">Protease</keyword>
<keyword evidence="8" id="KW-1185">Reference proteome</keyword>
<dbReference type="OrthoDB" id="9812068at2"/>
<keyword evidence="3" id="KW-0378">Hydrolase</keyword>
<dbReference type="GO" id="GO:0008236">
    <property type="term" value="F:serine-type peptidase activity"/>
    <property type="evidence" value="ECO:0007669"/>
    <property type="project" value="UniProtKB-KW"/>
</dbReference>
<dbReference type="InterPro" id="IPR029045">
    <property type="entry name" value="ClpP/crotonase-like_dom_sf"/>
</dbReference>
<dbReference type="SMART" id="SM00245">
    <property type="entry name" value="TSPc"/>
    <property type="match status" value="1"/>
</dbReference>
<dbReference type="RefSeq" id="WP_112747357.1">
    <property type="nucleotide sequence ID" value="NZ_QMFY01000006.1"/>
</dbReference>
<keyword evidence="4" id="KW-0720">Serine protease</keyword>
<organism evidence="7 8">
    <name type="scientific">Pseudochryseolinea flava</name>
    <dbReference type="NCBI Taxonomy" id="2059302"/>
    <lineage>
        <taxon>Bacteria</taxon>
        <taxon>Pseudomonadati</taxon>
        <taxon>Bacteroidota</taxon>
        <taxon>Cytophagia</taxon>
        <taxon>Cytophagales</taxon>
        <taxon>Fulvivirgaceae</taxon>
        <taxon>Pseudochryseolinea</taxon>
    </lineage>
</organism>
<protein>
    <recommendedName>
        <fullName evidence="6">PDZ domain-containing protein</fullName>
    </recommendedName>
</protein>
<dbReference type="InterPro" id="IPR020992">
    <property type="entry name" value="Tail_Prtase_C"/>
</dbReference>
<dbReference type="AlphaFoldDB" id="A0A364Y1L9"/>
<evidence type="ECO:0000313" key="7">
    <source>
        <dbReference type="EMBL" id="RAW00557.1"/>
    </source>
</evidence>
<dbReference type="PROSITE" id="PS50106">
    <property type="entry name" value="PDZ"/>
    <property type="match status" value="1"/>
</dbReference>
<evidence type="ECO:0000256" key="2">
    <source>
        <dbReference type="ARBA" id="ARBA00022670"/>
    </source>
</evidence>
<dbReference type="InterPro" id="IPR004447">
    <property type="entry name" value="Peptidase_S41A"/>
</dbReference>